<keyword evidence="1 6" id="KW-0645">Protease</keyword>
<dbReference type="InterPro" id="IPR024079">
    <property type="entry name" value="MetalloPept_cat_dom_sf"/>
</dbReference>
<keyword evidence="9" id="KW-1185">Reference proteome</keyword>
<dbReference type="GeneID" id="100378948"/>
<dbReference type="RefSeq" id="XP_002731590.1">
    <property type="nucleotide sequence ID" value="XM_002731544.1"/>
</dbReference>
<keyword evidence="7" id="KW-0732">Signal</keyword>
<dbReference type="PRINTS" id="PR00480">
    <property type="entry name" value="ASTACIN"/>
</dbReference>
<dbReference type="Gene3D" id="3.40.390.10">
    <property type="entry name" value="Collagenase (Catalytic Domain)"/>
    <property type="match status" value="1"/>
</dbReference>
<sequence length="405" mass="44728">MKLFVVTAFVTFVLYSSASPAKEALLHQLKMENNVDPTEAETAYSPNSNEGDIVLNPGQLRDYKDMSRQYDGREKRKAVNTDNYKVWPSGIIPYEWDTIAEGNRPNAQKAMRAWEENTCLTFPEWPAEGVNHNGKLSFVDGTGCWSNMAFTGGTQKVSLDSSGGCSALGVALHEIGHVIGLWHEHTRPDRNDTVTIKGENIEPGKESSFTTKDWAMVDSHDVPYDVTSIMHYAPKAFSVNGLPTIEAEAEEFQSIMGKQTSLSHLDHKIVNLMYKCNGCGGKLTGTSGSFSTPNYPSNYVDVTADDLQVVTTDDLQDVTTDDLQDVTTDHLQGVTTDDLQDITTDDLQGVKTDDLQDITTDDLQDTNITTEDLQDVMTDDLQDVTTDDLQDVTTDDLQDVTTDDL</sequence>
<dbReference type="PANTHER" id="PTHR10127:SF780">
    <property type="entry name" value="METALLOENDOPEPTIDASE"/>
    <property type="match status" value="1"/>
</dbReference>
<feature type="chain" id="PRO_5045004663" description="Metalloendopeptidase" evidence="7">
    <location>
        <begin position="19"/>
        <end position="405"/>
    </location>
</feature>
<feature type="signal peptide" evidence="7">
    <location>
        <begin position="1"/>
        <end position="18"/>
    </location>
</feature>
<dbReference type="PANTHER" id="PTHR10127">
    <property type="entry name" value="DISCOIDIN, CUB, EGF, LAMININ , AND ZINC METALLOPROTEASE DOMAIN CONTAINING"/>
    <property type="match status" value="1"/>
</dbReference>
<evidence type="ECO:0000256" key="3">
    <source>
        <dbReference type="ARBA" id="ARBA00022801"/>
    </source>
</evidence>
<keyword evidence="3 6" id="KW-0378">Hydrolase</keyword>
<dbReference type="Pfam" id="PF01400">
    <property type="entry name" value="Astacin"/>
    <property type="match status" value="1"/>
</dbReference>
<evidence type="ECO:0000256" key="7">
    <source>
        <dbReference type="RuleBase" id="RU361183"/>
    </source>
</evidence>
<keyword evidence="2 6" id="KW-0479">Metal-binding</keyword>
<name>A0ABM0GK25_SACKO</name>
<gene>
    <name evidence="10" type="primary">LOC100378948</name>
</gene>
<dbReference type="InterPro" id="IPR034035">
    <property type="entry name" value="Astacin-like_dom"/>
</dbReference>
<evidence type="ECO:0000313" key="10">
    <source>
        <dbReference type="RefSeq" id="XP_002731590.1"/>
    </source>
</evidence>
<dbReference type="InterPro" id="IPR006026">
    <property type="entry name" value="Peptidase_Metallo"/>
</dbReference>
<dbReference type="InterPro" id="IPR035914">
    <property type="entry name" value="Sperma_CUB_dom_sf"/>
</dbReference>
<feature type="binding site" evidence="6">
    <location>
        <position position="183"/>
    </location>
    <ligand>
        <name>Zn(2+)</name>
        <dbReference type="ChEBI" id="CHEBI:29105"/>
        <note>catalytic</note>
    </ligand>
</feature>
<proteinExistence type="predicted"/>
<feature type="binding site" evidence="6">
    <location>
        <position position="177"/>
    </location>
    <ligand>
        <name>Zn(2+)</name>
        <dbReference type="ChEBI" id="CHEBI:29105"/>
        <note>catalytic</note>
    </ligand>
</feature>
<keyword evidence="4 6" id="KW-0862">Zinc</keyword>
<comment type="caution">
    <text evidence="6">Lacks conserved residue(s) required for the propagation of feature annotation.</text>
</comment>
<evidence type="ECO:0000256" key="5">
    <source>
        <dbReference type="ARBA" id="ARBA00023049"/>
    </source>
</evidence>
<dbReference type="PROSITE" id="PS51864">
    <property type="entry name" value="ASTACIN"/>
    <property type="match status" value="1"/>
</dbReference>
<organism evidence="9 10">
    <name type="scientific">Saccoglossus kowalevskii</name>
    <name type="common">Acorn worm</name>
    <dbReference type="NCBI Taxonomy" id="10224"/>
    <lineage>
        <taxon>Eukaryota</taxon>
        <taxon>Metazoa</taxon>
        <taxon>Hemichordata</taxon>
        <taxon>Enteropneusta</taxon>
        <taxon>Harrimaniidae</taxon>
        <taxon>Saccoglossus</taxon>
    </lineage>
</organism>
<reference evidence="10" key="1">
    <citation type="submission" date="2025-08" db="UniProtKB">
        <authorList>
            <consortium name="RefSeq"/>
        </authorList>
    </citation>
    <scope>IDENTIFICATION</scope>
    <source>
        <tissue evidence="10">Testes</tissue>
    </source>
</reference>
<evidence type="ECO:0000256" key="6">
    <source>
        <dbReference type="PROSITE-ProRule" id="PRU01211"/>
    </source>
</evidence>
<evidence type="ECO:0000313" key="9">
    <source>
        <dbReference type="Proteomes" id="UP000694865"/>
    </source>
</evidence>
<dbReference type="SUPFAM" id="SSF55486">
    <property type="entry name" value="Metalloproteases ('zincins'), catalytic domain"/>
    <property type="match status" value="1"/>
</dbReference>
<evidence type="ECO:0000256" key="2">
    <source>
        <dbReference type="ARBA" id="ARBA00022723"/>
    </source>
</evidence>
<dbReference type="Proteomes" id="UP000694865">
    <property type="component" value="Unplaced"/>
</dbReference>
<dbReference type="SUPFAM" id="SSF49854">
    <property type="entry name" value="Spermadhesin, CUB domain"/>
    <property type="match status" value="1"/>
</dbReference>
<evidence type="ECO:0000256" key="4">
    <source>
        <dbReference type="ARBA" id="ARBA00022833"/>
    </source>
</evidence>
<accession>A0ABM0GK25</accession>
<evidence type="ECO:0000259" key="8">
    <source>
        <dbReference type="PROSITE" id="PS51864"/>
    </source>
</evidence>
<dbReference type="CDD" id="cd04280">
    <property type="entry name" value="ZnMc_astacin_like"/>
    <property type="match status" value="1"/>
</dbReference>
<feature type="domain" description="Peptidase M12A" evidence="8">
    <location>
        <begin position="77"/>
        <end position="277"/>
    </location>
</feature>
<feature type="binding site" evidence="6">
    <location>
        <position position="173"/>
    </location>
    <ligand>
        <name>Zn(2+)</name>
        <dbReference type="ChEBI" id="CHEBI:29105"/>
        <note>catalytic</note>
    </ligand>
</feature>
<comment type="cofactor">
    <cofactor evidence="6 7">
        <name>Zn(2+)</name>
        <dbReference type="ChEBI" id="CHEBI:29105"/>
    </cofactor>
    <text evidence="6 7">Binds 1 zinc ion per subunit.</text>
</comment>
<feature type="active site" evidence="6">
    <location>
        <position position="174"/>
    </location>
</feature>
<evidence type="ECO:0000256" key="1">
    <source>
        <dbReference type="ARBA" id="ARBA00022670"/>
    </source>
</evidence>
<dbReference type="EC" id="3.4.24.-" evidence="7"/>
<keyword evidence="5 6" id="KW-0482">Metalloprotease</keyword>
<dbReference type="SMART" id="SM00235">
    <property type="entry name" value="ZnMc"/>
    <property type="match status" value="1"/>
</dbReference>
<dbReference type="InterPro" id="IPR001506">
    <property type="entry name" value="Peptidase_M12A"/>
</dbReference>
<protein>
    <recommendedName>
        <fullName evidence="7">Metalloendopeptidase</fullName>
        <ecNumber evidence="7">3.4.24.-</ecNumber>
    </recommendedName>
</protein>